<dbReference type="EMBL" id="JAMKPW020000003">
    <property type="protein sequence ID" value="KAK8219644.1"/>
    <property type="molecule type" value="Genomic_DNA"/>
</dbReference>
<name>A0ACC3SLY1_9PEZI</name>
<evidence type="ECO:0000313" key="1">
    <source>
        <dbReference type="EMBL" id="KAK8219644.1"/>
    </source>
</evidence>
<proteinExistence type="predicted"/>
<protein>
    <submittedName>
        <fullName evidence="1">Uncharacterized protein</fullName>
    </submittedName>
</protein>
<organism evidence="1 2">
    <name type="scientific">Zalaria obscura</name>
    <dbReference type="NCBI Taxonomy" id="2024903"/>
    <lineage>
        <taxon>Eukaryota</taxon>
        <taxon>Fungi</taxon>
        <taxon>Dikarya</taxon>
        <taxon>Ascomycota</taxon>
        <taxon>Pezizomycotina</taxon>
        <taxon>Dothideomycetes</taxon>
        <taxon>Dothideomycetidae</taxon>
        <taxon>Dothideales</taxon>
        <taxon>Zalariaceae</taxon>
        <taxon>Zalaria</taxon>
    </lineage>
</organism>
<accession>A0ACC3SLY1</accession>
<gene>
    <name evidence="1" type="ORF">M8818_000618</name>
</gene>
<reference evidence="1" key="1">
    <citation type="submission" date="2024-02" db="EMBL/GenBank/DDBJ databases">
        <title>Metagenome Assembled Genome of Zalaria obscura JY119.</title>
        <authorList>
            <person name="Vighnesh L."/>
            <person name="Jagadeeshwari U."/>
            <person name="Venkata Ramana C."/>
            <person name="Sasikala C."/>
        </authorList>
    </citation>
    <scope>NUCLEOTIDE SEQUENCE</scope>
    <source>
        <strain evidence="1">JY119</strain>
    </source>
</reference>
<comment type="caution">
    <text evidence="1">The sequence shown here is derived from an EMBL/GenBank/DDBJ whole genome shotgun (WGS) entry which is preliminary data.</text>
</comment>
<dbReference type="Proteomes" id="UP001320706">
    <property type="component" value="Unassembled WGS sequence"/>
</dbReference>
<keyword evidence="2" id="KW-1185">Reference proteome</keyword>
<evidence type="ECO:0000313" key="2">
    <source>
        <dbReference type="Proteomes" id="UP001320706"/>
    </source>
</evidence>
<sequence>MRLALTAKSGQATSRVVGVRPKPPPPLVQLTTRLLQVSTHIPLRPCAFCFLLSCRPTVGFDSHGAHILPTMLAPRMPPLYLILAFGAFSLLLLYYRNPYRSRASTFSIAHTKPANATLGFGGLYVVSGPGSPRRAGMIQAANVTELDLTIPEQHQWTAQQIANFKYGPESKMANGSIMAWMSHHVVLREFLKSGAETALVFEDDVDWDIHLRTYQVPVTAAAVKSLLPPAGPEYYWGHPEDWELLYLGHCGDYFNSVFQGVGVGHIHPEDLQKIPHAIYQDATLPDRTDLHPYTASLLSAFSVPEQTRVVHKSKFPLCTFGYAVTRASAQRLLEDLAPAKEKKEGSAQAYDIAIVEACRDKGLRCYSINPELFHHMEGTSLIDGKHHARPPVDAAGLEQVRYRNETANIGCGFWSKDFAWGEDLERLEYLREEVGRKGRCLKEGRDLALPLPTARA</sequence>